<protein>
    <submittedName>
        <fullName evidence="1">Si946076e12</fullName>
    </submittedName>
</protein>
<accession>A0A0A9FVA1</accession>
<evidence type="ECO:0000313" key="1">
    <source>
        <dbReference type="EMBL" id="JAE14246.1"/>
    </source>
</evidence>
<dbReference type="AlphaFoldDB" id="A0A0A9FVA1"/>
<name>A0A0A9FVA1_ARUDO</name>
<organism evidence="1">
    <name type="scientific">Arundo donax</name>
    <name type="common">Giant reed</name>
    <name type="synonym">Donax arundinaceus</name>
    <dbReference type="NCBI Taxonomy" id="35708"/>
    <lineage>
        <taxon>Eukaryota</taxon>
        <taxon>Viridiplantae</taxon>
        <taxon>Streptophyta</taxon>
        <taxon>Embryophyta</taxon>
        <taxon>Tracheophyta</taxon>
        <taxon>Spermatophyta</taxon>
        <taxon>Magnoliopsida</taxon>
        <taxon>Liliopsida</taxon>
        <taxon>Poales</taxon>
        <taxon>Poaceae</taxon>
        <taxon>PACMAD clade</taxon>
        <taxon>Arundinoideae</taxon>
        <taxon>Arundineae</taxon>
        <taxon>Arundo</taxon>
    </lineage>
</organism>
<proteinExistence type="predicted"/>
<reference evidence="1" key="2">
    <citation type="journal article" date="2015" name="Data Brief">
        <title>Shoot transcriptome of the giant reed, Arundo donax.</title>
        <authorList>
            <person name="Barrero R.A."/>
            <person name="Guerrero F.D."/>
            <person name="Moolhuijzen P."/>
            <person name="Goolsby J.A."/>
            <person name="Tidwell J."/>
            <person name="Bellgard S.E."/>
            <person name="Bellgard M.I."/>
        </authorList>
    </citation>
    <scope>NUCLEOTIDE SEQUENCE</scope>
    <source>
        <tissue evidence="1">Shoot tissue taken approximately 20 cm above the soil surface</tissue>
    </source>
</reference>
<dbReference type="EMBL" id="GBRH01183650">
    <property type="protein sequence ID" value="JAE14246.1"/>
    <property type="molecule type" value="Transcribed_RNA"/>
</dbReference>
<sequence>MRILQKALAIDASTPIISNSMSSSVSRFISILKFLQNFSTGMLLSTPIAA</sequence>
<reference evidence="1" key="1">
    <citation type="submission" date="2014-09" db="EMBL/GenBank/DDBJ databases">
        <authorList>
            <person name="Magalhaes I.L.F."/>
            <person name="Oliveira U."/>
            <person name="Santos F.R."/>
            <person name="Vidigal T.H.D.A."/>
            <person name="Brescovit A.D."/>
            <person name="Santos A.J."/>
        </authorList>
    </citation>
    <scope>NUCLEOTIDE SEQUENCE</scope>
    <source>
        <tissue evidence="1">Shoot tissue taken approximately 20 cm above the soil surface</tissue>
    </source>
</reference>